<feature type="active site" description="Proton acceptor" evidence="16">
    <location>
        <position position="110"/>
    </location>
</feature>
<keyword evidence="16" id="KW-0479">Metal-binding</keyword>
<comment type="pathway">
    <text evidence="4 16">Cofactor biosynthesis; coenzyme A biosynthesis; CoA from (R)-pantothenate: step 1/5.</text>
</comment>
<keyword evidence="12 16" id="KW-0630">Potassium</keyword>
<gene>
    <name evidence="16 17" type="primary">coaX</name>
    <name evidence="17" type="ORF">MM50RIKEN_08640</name>
</gene>
<keyword evidence="7 16" id="KW-0963">Cytoplasm</keyword>
<evidence type="ECO:0000256" key="12">
    <source>
        <dbReference type="ARBA" id="ARBA00022958"/>
    </source>
</evidence>
<sequence length="256" mass="28015">MLLAIDIGNSNISVGLFDKAGKLLFLSSIDTDSRKTADQISIDLMNLFALYRYDLKDVTGAIFSSVVPPINFMMTKALTRLLGEPPMVVGPGVKTGLNIRMEVHNQLGADLVANAVAALEKYAPPIIMIDMGTATTISYISAKRSYEGGLMFPGVRLSLDALSDHTAQLPDISLQHPKQLIGKNTEDCMRSGIVYGTAGMLDGIIDRIREMLPGEQPTIVATGSNAPVIVRYCRNKVYYDKYLLMNGLWAIYQKNH</sequence>
<dbReference type="GO" id="GO:0015937">
    <property type="term" value="P:coenzyme A biosynthetic process"/>
    <property type="evidence" value="ECO:0007669"/>
    <property type="project" value="UniProtKB-UniRule"/>
</dbReference>
<keyword evidence="8 16" id="KW-0808">Transferase</keyword>
<dbReference type="InterPro" id="IPR043129">
    <property type="entry name" value="ATPase_NBD"/>
</dbReference>
<dbReference type="SUPFAM" id="SSF53067">
    <property type="entry name" value="Actin-like ATPase domain"/>
    <property type="match status" value="2"/>
</dbReference>
<feature type="binding site" evidence="16">
    <location>
        <begin position="6"/>
        <end position="13"/>
    </location>
    <ligand>
        <name>ATP</name>
        <dbReference type="ChEBI" id="CHEBI:30616"/>
    </ligand>
</feature>
<keyword evidence="9 16" id="KW-0547">Nucleotide-binding</keyword>
<name>A0A810Q6M2_9FIRM</name>
<dbReference type="GO" id="GO:0004594">
    <property type="term" value="F:pantothenate kinase activity"/>
    <property type="evidence" value="ECO:0007669"/>
    <property type="project" value="UniProtKB-UniRule"/>
</dbReference>
<keyword evidence="11 16" id="KW-0067">ATP-binding</keyword>
<dbReference type="NCBIfam" id="TIGR00671">
    <property type="entry name" value="baf"/>
    <property type="match status" value="1"/>
</dbReference>
<comment type="cofactor">
    <cofactor evidence="2">
        <name>K(+)</name>
        <dbReference type="ChEBI" id="CHEBI:29103"/>
    </cofactor>
</comment>
<dbReference type="InterPro" id="IPR004619">
    <property type="entry name" value="Type_III_PanK"/>
</dbReference>
<comment type="function">
    <text evidence="16">Catalyzes the phosphorylation of pantothenate (Pan), the first step in CoA biosynthesis.</text>
</comment>
<comment type="catalytic activity">
    <reaction evidence="1 16">
        <text>(R)-pantothenate + ATP = (R)-4'-phosphopantothenate + ADP + H(+)</text>
        <dbReference type="Rhea" id="RHEA:16373"/>
        <dbReference type="ChEBI" id="CHEBI:10986"/>
        <dbReference type="ChEBI" id="CHEBI:15378"/>
        <dbReference type="ChEBI" id="CHEBI:29032"/>
        <dbReference type="ChEBI" id="CHEBI:30616"/>
        <dbReference type="ChEBI" id="CHEBI:456216"/>
        <dbReference type="EC" id="2.7.1.33"/>
    </reaction>
</comment>
<evidence type="ECO:0000256" key="4">
    <source>
        <dbReference type="ARBA" id="ARBA00005225"/>
    </source>
</evidence>
<dbReference type="GO" id="GO:0005737">
    <property type="term" value="C:cytoplasm"/>
    <property type="evidence" value="ECO:0007669"/>
    <property type="project" value="UniProtKB-SubCell"/>
</dbReference>
<dbReference type="NCBIfam" id="NF009855">
    <property type="entry name" value="PRK13321.1"/>
    <property type="match status" value="1"/>
</dbReference>
<evidence type="ECO:0000313" key="17">
    <source>
        <dbReference type="EMBL" id="BCK81101.1"/>
    </source>
</evidence>
<evidence type="ECO:0000256" key="1">
    <source>
        <dbReference type="ARBA" id="ARBA00001206"/>
    </source>
</evidence>
<evidence type="ECO:0000256" key="14">
    <source>
        <dbReference type="ARBA" id="ARBA00038036"/>
    </source>
</evidence>
<dbReference type="PANTHER" id="PTHR34265:SF1">
    <property type="entry name" value="TYPE III PANTOTHENATE KINASE"/>
    <property type="match status" value="1"/>
</dbReference>
<evidence type="ECO:0000256" key="9">
    <source>
        <dbReference type="ARBA" id="ARBA00022741"/>
    </source>
</evidence>
<dbReference type="GO" id="GO:0005524">
    <property type="term" value="F:ATP binding"/>
    <property type="evidence" value="ECO:0007669"/>
    <property type="project" value="UniProtKB-UniRule"/>
</dbReference>
<comment type="caution">
    <text evidence="16">Lacks conserved residue(s) required for the propagation of feature annotation.</text>
</comment>
<dbReference type="Proteomes" id="UP000681035">
    <property type="component" value="Chromosome"/>
</dbReference>
<evidence type="ECO:0000256" key="7">
    <source>
        <dbReference type="ARBA" id="ARBA00022490"/>
    </source>
</evidence>
<accession>A0A810Q6M2</accession>
<feature type="binding site" evidence="16">
    <location>
        <begin position="108"/>
        <end position="111"/>
    </location>
    <ligand>
        <name>substrate</name>
    </ligand>
</feature>
<comment type="subunit">
    <text evidence="5 16">Homodimer.</text>
</comment>
<evidence type="ECO:0000256" key="5">
    <source>
        <dbReference type="ARBA" id="ARBA00011738"/>
    </source>
</evidence>
<feature type="binding site" evidence="16">
    <location>
        <position position="130"/>
    </location>
    <ligand>
        <name>K(+)</name>
        <dbReference type="ChEBI" id="CHEBI:29103"/>
    </ligand>
</feature>
<dbReference type="GO" id="GO:0046872">
    <property type="term" value="F:metal ion binding"/>
    <property type="evidence" value="ECO:0007669"/>
    <property type="project" value="UniProtKB-KW"/>
</dbReference>
<feature type="binding site" evidence="16">
    <location>
        <position position="185"/>
    </location>
    <ligand>
        <name>substrate</name>
    </ligand>
</feature>
<evidence type="ECO:0000256" key="6">
    <source>
        <dbReference type="ARBA" id="ARBA00012102"/>
    </source>
</evidence>
<proteinExistence type="inferred from homology"/>
<keyword evidence="10 16" id="KW-0418">Kinase</keyword>
<evidence type="ECO:0000256" key="15">
    <source>
        <dbReference type="ARBA" id="ARBA00040883"/>
    </source>
</evidence>
<dbReference type="EMBL" id="AP023418">
    <property type="protein sequence ID" value="BCK81101.1"/>
    <property type="molecule type" value="Genomic_DNA"/>
</dbReference>
<evidence type="ECO:0000256" key="2">
    <source>
        <dbReference type="ARBA" id="ARBA00001958"/>
    </source>
</evidence>
<dbReference type="KEGG" id="vcop:MM50RIKEN_08640"/>
<comment type="cofactor">
    <cofactor evidence="16">
        <name>NH4(+)</name>
        <dbReference type="ChEBI" id="CHEBI:28938"/>
    </cofactor>
    <cofactor evidence="16">
        <name>K(+)</name>
        <dbReference type="ChEBI" id="CHEBI:29103"/>
    </cofactor>
    <text evidence="16">A monovalent cation. Ammonium or potassium.</text>
</comment>
<evidence type="ECO:0000313" key="18">
    <source>
        <dbReference type="Proteomes" id="UP000681035"/>
    </source>
</evidence>
<dbReference type="CDD" id="cd24015">
    <property type="entry name" value="ASKHA_NBD_PanK-III"/>
    <property type="match status" value="1"/>
</dbReference>
<evidence type="ECO:0000256" key="3">
    <source>
        <dbReference type="ARBA" id="ARBA00004496"/>
    </source>
</evidence>
<organism evidence="17 18">
    <name type="scientific">Vescimonas coprocola</name>
    <dbReference type="NCBI Taxonomy" id="2714355"/>
    <lineage>
        <taxon>Bacteria</taxon>
        <taxon>Bacillati</taxon>
        <taxon>Bacillota</taxon>
        <taxon>Clostridia</taxon>
        <taxon>Eubacteriales</taxon>
        <taxon>Oscillospiraceae</taxon>
        <taxon>Vescimonas</taxon>
    </lineage>
</organism>
<reference evidence="17" key="1">
    <citation type="submission" date="2020-09" db="EMBL/GenBank/DDBJ databases">
        <title>New species isolated from human feces.</title>
        <authorList>
            <person name="Kitahara M."/>
            <person name="Shigeno Y."/>
            <person name="Shime M."/>
            <person name="Matsumoto Y."/>
            <person name="Nakamura S."/>
            <person name="Motooka D."/>
            <person name="Fukuoka S."/>
            <person name="Nishikawa H."/>
            <person name="Benno Y."/>
        </authorList>
    </citation>
    <scope>NUCLEOTIDE SEQUENCE</scope>
    <source>
        <strain evidence="17">MM50</strain>
    </source>
</reference>
<dbReference type="RefSeq" id="WP_021859077.1">
    <property type="nucleotide sequence ID" value="NZ_AP023418.1"/>
</dbReference>
<evidence type="ECO:0000256" key="8">
    <source>
        <dbReference type="ARBA" id="ARBA00022679"/>
    </source>
</evidence>
<dbReference type="EC" id="2.7.1.33" evidence="6 16"/>
<keyword evidence="18" id="KW-1185">Reference proteome</keyword>
<protein>
    <recommendedName>
        <fullName evidence="15 16">Type III pantothenate kinase</fullName>
        <ecNumber evidence="6 16">2.7.1.33</ecNumber>
    </recommendedName>
    <alternativeName>
        <fullName evidence="16">PanK-III</fullName>
    </alternativeName>
    <alternativeName>
        <fullName evidence="16">Pantothenic acid kinase</fullName>
    </alternativeName>
</protein>
<evidence type="ECO:0000256" key="10">
    <source>
        <dbReference type="ARBA" id="ARBA00022777"/>
    </source>
</evidence>
<dbReference type="PANTHER" id="PTHR34265">
    <property type="entry name" value="TYPE III PANTOTHENATE KINASE"/>
    <property type="match status" value="1"/>
</dbReference>
<dbReference type="AlphaFoldDB" id="A0A810Q6M2"/>
<evidence type="ECO:0000256" key="11">
    <source>
        <dbReference type="ARBA" id="ARBA00022840"/>
    </source>
</evidence>
<dbReference type="UniPathway" id="UPA00241">
    <property type="reaction ID" value="UER00352"/>
</dbReference>
<keyword evidence="13 16" id="KW-0173">Coenzyme A biosynthesis</keyword>
<comment type="subcellular location">
    <subcellularLocation>
        <location evidence="3 16">Cytoplasm</location>
    </subcellularLocation>
</comment>
<evidence type="ECO:0000256" key="13">
    <source>
        <dbReference type="ARBA" id="ARBA00022993"/>
    </source>
</evidence>
<dbReference type="Pfam" id="PF03309">
    <property type="entry name" value="Pan_kinase"/>
    <property type="match status" value="1"/>
</dbReference>
<dbReference type="HAMAP" id="MF_01274">
    <property type="entry name" value="Pantothen_kinase_3"/>
    <property type="match status" value="1"/>
</dbReference>
<evidence type="ECO:0000256" key="16">
    <source>
        <dbReference type="HAMAP-Rule" id="MF_01274"/>
    </source>
</evidence>
<feature type="binding site" evidence="16">
    <location>
        <position position="133"/>
    </location>
    <ligand>
        <name>ATP</name>
        <dbReference type="ChEBI" id="CHEBI:30616"/>
    </ligand>
</feature>
<dbReference type="Gene3D" id="3.30.420.40">
    <property type="match status" value="2"/>
</dbReference>
<comment type="similarity">
    <text evidence="14 16">Belongs to the type III pantothenate kinase family.</text>
</comment>